<dbReference type="GO" id="GO:0009253">
    <property type="term" value="P:peptidoglycan catabolic process"/>
    <property type="evidence" value="ECO:0007669"/>
    <property type="project" value="InterPro"/>
</dbReference>
<proteinExistence type="predicted"/>
<evidence type="ECO:0000259" key="1">
    <source>
        <dbReference type="SMART" id="SM00644"/>
    </source>
</evidence>
<reference evidence="4 5" key="1">
    <citation type="submission" date="2016-02" db="EMBL/GenBank/DDBJ databases">
        <title>Draft genome sequence of hydrocarbon degrading Staphylococcus saprophyticus Strain CNV2, isolated from crude-oil contaminated soil from Noonmati Oil Refinery, Guwahati, Assam, India.</title>
        <authorList>
            <person name="Mukherjee A."/>
            <person name="Chettri B."/>
            <person name="Langpoklakpam J."/>
            <person name="Singh A.K."/>
            <person name="Chattopadhyay D.J."/>
        </authorList>
    </citation>
    <scope>NUCLEOTIDE SEQUENCE [LARGE SCALE GENOMIC DNA]</scope>
    <source>
        <strain evidence="4 5">CNV2</strain>
    </source>
</reference>
<dbReference type="KEGG" id="skl:C7J89_04150"/>
<reference evidence="3" key="4">
    <citation type="submission" date="2021-09" db="EMBL/GenBank/DDBJ databases">
        <authorList>
            <person name="Gilroy R."/>
        </authorList>
    </citation>
    <scope>NUCLEOTIDE SEQUENCE</scope>
    <source>
        <strain evidence="3">CHK149-3286</strain>
    </source>
</reference>
<keyword evidence="6" id="KW-1185">Reference proteome</keyword>
<evidence type="ECO:0000313" key="4">
    <source>
        <dbReference type="EMBL" id="KYH13379.1"/>
    </source>
</evidence>
<dbReference type="GeneID" id="69904522"/>
<dbReference type="GO" id="GO:0008745">
    <property type="term" value="F:N-acetylmuramoyl-L-alanine amidase activity"/>
    <property type="evidence" value="ECO:0007669"/>
    <property type="project" value="InterPro"/>
</dbReference>
<dbReference type="SMART" id="SM00644">
    <property type="entry name" value="Ami_2"/>
    <property type="match status" value="1"/>
</dbReference>
<evidence type="ECO:0000313" key="5">
    <source>
        <dbReference type="Proteomes" id="UP000075418"/>
    </source>
</evidence>
<dbReference type="Pfam" id="PF01510">
    <property type="entry name" value="Amidase_2"/>
    <property type="match status" value="1"/>
</dbReference>
<dbReference type="SUPFAM" id="SSF55846">
    <property type="entry name" value="N-acetylmuramoyl-L-alanine amidase-like"/>
    <property type="match status" value="1"/>
</dbReference>
<evidence type="ECO:0000313" key="6">
    <source>
        <dbReference type="Proteomes" id="UP000321040"/>
    </source>
</evidence>
<evidence type="ECO:0000313" key="3">
    <source>
        <dbReference type="EMBL" id="HJF67618.1"/>
    </source>
</evidence>
<name>A0A151A1X5_9STAP</name>
<dbReference type="EMBL" id="LUGM01000002">
    <property type="protein sequence ID" value="KYH13379.1"/>
    <property type="molecule type" value="Genomic_DNA"/>
</dbReference>
<dbReference type="RefSeq" id="WP_061853610.1">
    <property type="nucleotide sequence ID" value="NZ_BKAQ01000023.1"/>
</dbReference>
<dbReference type="OrthoDB" id="2416895at2"/>
<dbReference type="Proteomes" id="UP000706163">
    <property type="component" value="Unassembled WGS sequence"/>
</dbReference>
<feature type="domain" description="N-acetylmuramoyl-L-alanine amidase" evidence="1">
    <location>
        <begin position="10"/>
        <end position="157"/>
    </location>
</feature>
<organism evidence="4 5">
    <name type="scientific">Staphylococcus kloosii</name>
    <dbReference type="NCBI Taxonomy" id="29384"/>
    <lineage>
        <taxon>Bacteria</taxon>
        <taxon>Bacillati</taxon>
        <taxon>Bacillota</taxon>
        <taxon>Bacilli</taxon>
        <taxon>Bacillales</taxon>
        <taxon>Staphylococcaceae</taxon>
        <taxon>Staphylococcus</taxon>
    </lineage>
</organism>
<accession>A0A151A1X5</accession>
<comment type="caution">
    <text evidence="4">The sequence shown here is derived from an EMBL/GenBank/DDBJ whole genome shotgun (WGS) entry which is preliminary data.</text>
</comment>
<evidence type="ECO:0000313" key="2">
    <source>
        <dbReference type="EMBL" id="GEP83146.1"/>
    </source>
</evidence>
<sequence length="182" mass="21565">MKHIYSDYFNGKPKITNKKPQICGIVLHDDAENMAAKDYIEWLKEREQQGCLEKGWASIYVDKDTCYWFHPIEYVEWHCGDRFANEHYVGIERCQSKIDGVLSDSQFHENEEASFALAAQILKDHMLPVNRDTIRLHREFFDTACPARAWHMHVNNGENSEANRKRLKDYFISRIQSYYEII</sequence>
<reference evidence="2 6" key="2">
    <citation type="submission" date="2019-07" db="EMBL/GenBank/DDBJ databases">
        <title>Whole genome shotgun sequence of Staphylococcus kloosii NBRC 109624.</title>
        <authorList>
            <person name="Hosoyama A."/>
            <person name="Uohara A."/>
            <person name="Ohji S."/>
            <person name="Ichikawa N."/>
        </authorList>
    </citation>
    <scope>NUCLEOTIDE SEQUENCE [LARGE SCALE GENOMIC DNA]</scope>
    <source>
        <strain evidence="2 6">NBRC 109624</strain>
    </source>
</reference>
<dbReference type="InterPro" id="IPR036505">
    <property type="entry name" value="Amidase/PGRP_sf"/>
</dbReference>
<dbReference type="EMBL" id="BKAQ01000023">
    <property type="protein sequence ID" value="GEP83146.1"/>
    <property type="molecule type" value="Genomic_DNA"/>
</dbReference>
<dbReference type="InterPro" id="IPR002502">
    <property type="entry name" value="Amidase_domain"/>
</dbReference>
<protein>
    <submittedName>
        <fullName evidence="3">N-acetylmuramoyl-L-alanine amidase</fullName>
    </submittedName>
</protein>
<dbReference type="AlphaFoldDB" id="A0A151A1X5"/>
<dbReference type="EMBL" id="DYVT01000050">
    <property type="protein sequence ID" value="HJF67618.1"/>
    <property type="molecule type" value="Genomic_DNA"/>
</dbReference>
<gene>
    <name evidence="4" type="ORF">A0131_00955</name>
    <name evidence="3" type="ORF">K8V85_04835</name>
    <name evidence="2" type="ORF">SKL01_23240</name>
</gene>
<dbReference type="Proteomes" id="UP000321040">
    <property type="component" value="Unassembled WGS sequence"/>
</dbReference>
<reference evidence="3" key="3">
    <citation type="journal article" date="2021" name="PeerJ">
        <title>Extensive microbial diversity within the chicken gut microbiome revealed by metagenomics and culture.</title>
        <authorList>
            <person name="Gilroy R."/>
            <person name="Ravi A."/>
            <person name="Getino M."/>
            <person name="Pursley I."/>
            <person name="Horton D.L."/>
            <person name="Alikhan N.F."/>
            <person name="Baker D."/>
            <person name="Gharbi K."/>
            <person name="Hall N."/>
            <person name="Watson M."/>
            <person name="Adriaenssens E.M."/>
            <person name="Foster-Nyarko E."/>
            <person name="Jarju S."/>
            <person name="Secka A."/>
            <person name="Antonio M."/>
            <person name="Oren A."/>
            <person name="Chaudhuri R.R."/>
            <person name="La Ragione R."/>
            <person name="Hildebrand F."/>
            <person name="Pallen M.J."/>
        </authorList>
    </citation>
    <scope>NUCLEOTIDE SEQUENCE</scope>
    <source>
        <strain evidence="3">CHK149-3286</strain>
    </source>
</reference>
<dbReference type="Proteomes" id="UP000075418">
    <property type="component" value="Unassembled WGS sequence"/>
</dbReference>
<dbReference type="Gene3D" id="3.40.80.10">
    <property type="entry name" value="Peptidoglycan recognition protein-like"/>
    <property type="match status" value="1"/>
</dbReference>
<accession>A0A2T4RBI7</accession>